<dbReference type="SUPFAM" id="SSF110395">
    <property type="entry name" value="CutC-like"/>
    <property type="match status" value="1"/>
</dbReference>
<dbReference type="Gene3D" id="3.20.20.380">
    <property type="entry name" value="Copper homeostasis (CutC) domain"/>
    <property type="match status" value="1"/>
</dbReference>
<evidence type="ECO:0000313" key="4">
    <source>
        <dbReference type="Proteomes" id="UP001302321"/>
    </source>
</evidence>
<dbReference type="InterPro" id="IPR005627">
    <property type="entry name" value="CutC-like"/>
</dbReference>
<reference evidence="3" key="1">
    <citation type="journal article" date="2023" name="Mol. Phylogenet. Evol.">
        <title>Genome-scale phylogeny and comparative genomics of the fungal order Sordariales.</title>
        <authorList>
            <person name="Hensen N."/>
            <person name="Bonometti L."/>
            <person name="Westerberg I."/>
            <person name="Brannstrom I.O."/>
            <person name="Guillou S."/>
            <person name="Cros-Aarteil S."/>
            <person name="Calhoun S."/>
            <person name="Haridas S."/>
            <person name="Kuo A."/>
            <person name="Mondo S."/>
            <person name="Pangilinan J."/>
            <person name="Riley R."/>
            <person name="LaButti K."/>
            <person name="Andreopoulos B."/>
            <person name="Lipzen A."/>
            <person name="Chen C."/>
            <person name="Yan M."/>
            <person name="Daum C."/>
            <person name="Ng V."/>
            <person name="Clum A."/>
            <person name="Steindorff A."/>
            <person name="Ohm R.A."/>
            <person name="Martin F."/>
            <person name="Silar P."/>
            <person name="Natvig D.O."/>
            <person name="Lalanne C."/>
            <person name="Gautier V."/>
            <person name="Ament-Velasquez S.L."/>
            <person name="Kruys A."/>
            <person name="Hutchinson M.I."/>
            <person name="Powell A.J."/>
            <person name="Barry K."/>
            <person name="Miller A.N."/>
            <person name="Grigoriev I.V."/>
            <person name="Debuchy R."/>
            <person name="Gladieux P."/>
            <person name="Hiltunen Thoren M."/>
            <person name="Johannesson H."/>
        </authorList>
    </citation>
    <scope>NUCLEOTIDE SEQUENCE</scope>
    <source>
        <strain evidence="3">CBS 892.96</strain>
    </source>
</reference>
<comment type="similarity">
    <text evidence="1">Belongs to the CutC family.</text>
</comment>
<comment type="caution">
    <text evidence="3">The sequence shown here is derived from an EMBL/GenBank/DDBJ whole genome shotgun (WGS) entry which is preliminary data.</text>
</comment>
<name>A0AAN7AAR5_9PEZI</name>
<evidence type="ECO:0000256" key="1">
    <source>
        <dbReference type="ARBA" id="ARBA00007768"/>
    </source>
</evidence>
<evidence type="ECO:0000313" key="3">
    <source>
        <dbReference type="EMBL" id="KAK4178732.1"/>
    </source>
</evidence>
<dbReference type="GO" id="GO:0005507">
    <property type="term" value="F:copper ion binding"/>
    <property type="evidence" value="ECO:0007669"/>
    <property type="project" value="TreeGrafter"/>
</dbReference>
<dbReference type="Proteomes" id="UP001302321">
    <property type="component" value="Unassembled WGS sequence"/>
</dbReference>
<protein>
    <recommendedName>
        <fullName evidence="2">Copper homeostasis protein cutC homolog</fullName>
    </recommendedName>
</protein>
<keyword evidence="4" id="KW-1185">Reference proteome</keyword>
<sequence length="286" mass="31422">MSAIEIPIFGPQDGAAAVRAVGPYINGKTRLELNRTGSYGQGGLTPLRWELEELIDALYRARLREVPVRIMIRPRGPPQSGDDFLYSDAEFEKMKSALLEFKESPLMDKERGDGFVFGILKRSSSDAQRLVVDRERTAELRRLAGPDFKCVFHRAFDLVISTAGDGSGWKDELEWLETQKMAILTSGGRGNANDNANVLGKILYETAWTGQELIVGGGVRSESLGSLLDGMGGLGKVLAVTAIRAVGMVLHSSCSEDVDGKMVFDEEEAARLRMTLYDLMQTRGMN</sequence>
<organism evidence="3 4">
    <name type="scientific">Triangularia setosa</name>
    <dbReference type="NCBI Taxonomy" id="2587417"/>
    <lineage>
        <taxon>Eukaryota</taxon>
        <taxon>Fungi</taxon>
        <taxon>Dikarya</taxon>
        <taxon>Ascomycota</taxon>
        <taxon>Pezizomycotina</taxon>
        <taxon>Sordariomycetes</taxon>
        <taxon>Sordariomycetidae</taxon>
        <taxon>Sordariales</taxon>
        <taxon>Podosporaceae</taxon>
        <taxon>Triangularia</taxon>
    </lineage>
</organism>
<dbReference type="PANTHER" id="PTHR12598:SF0">
    <property type="entry name" value="COPPER HOMEOSTASIS PROTEIN CUTC HOMOLOG"/>
    <property type="match status" value="1"/>
</dbReference>
<dbReference type="Pfam" id="PF03932">
    <property type="entry name" value="CutC"/>
    <property type="match status" value="1"/>
</dbReference>
<dbReference type="AlphaFoldDB" id="A0AAN7AAR5"/>
<gene>
    <name evidence="3" type="ORF">QBC36DRAFT_95649</name>
</gene>
<evidence type="ECO:0000256" key="2">
    <source>
        <dbReference type="ARBA" id="ARBA00019014"/>
    </source>
</evidence>
<proteinExistence type="inferred from homology"/>
<dbReference type="InterPro" id="IPR036822">
    <property type="entry name" value="CutC-like_dom_sf"/>
</dbReference>
<accession>A0AAN7AAR5</accession>
<dbReference type="PANTHER" id="PTHR12598">
    <property type="entry name" value="COPPER HOMEOSTASIS PROTEIN CUTC"/>
    <property type="match status" value="1"/>
</dbReference>
<reference evidence="3" key="2">
    <citation type="submission" date="2023-05" db="EMBL/GenBank/DDBJ databases">
        <authorList>
            <consortium name="Lawrence Berkeley National Laboratory"/>
            <person name="Steindorff A."/>
            <person name="Hensen N."/>
            <person name="Bonometti L."/>
            <person name="Westerberg I."/>
            <person name="Brannstrom I.O."/>
            <person name="Guillou S."/>
            <person name="Cros-Aarteil S."/>
            <person name="Calhoun S."/>
            <person name="Haridas S."/>
            <person name="Kuo A."/>
            <person name="Mondo S."/>
            <person name="Pangilinan J."/>
            <person name="Riley R."/>
            <person name="Labutti K."/>
            <person name="Andreopoulos B."/>
            <person name="Lipzen A."/>
            <person name="Chen C."/>
            <person name="Yanf M."/>
            <person name="Daum C."/>
            <person name="Ng V."/>
            <person name="Clum A."/>
            <person name="Ohm R."/>
            <person name="Martin F."/>
            <person name="Silar P."/>
            <person name="Natvig D."/>
            <person name="Lalanne C."/>
            <person name="Gautier V."/>
            <person name="Ament-Velasquez S.L."/>
            <person name="Kruys A."/>
            <person name="Hutchinson M.I."/>
            <person name="Powell A.J."/>
            <person name="Barry K."/>
            <person name="Miller A.N."/>
            <person name="Grigoriev I.V."/>
            <person name="Debuchy R."/>
            <person name="Gladieux P."/>
            <person name="Thoren M.H."/>
            <person name="Johannesson H."/>
        </authorList>
    </citation>
    <scope>NUCLEOTIDE SEQUENCE</scope>
    <source>
        <strain evidence="3">CBS 892.96</strain>
    </source>
</reference>
<dbReference type="EMBL" id="MU866131">
    <property type="protein sequence ID" value="KAK4178732.1"/>
    <property type="molecule type" value="Genomic_DNA"/>
</dbReference>